<reference evidence="9" key="2">
    <citation type="submission" date="2020-09" db="EMBL/GenBank/DDBJ databases">
        <authorList>
            <person name="Sun Q."/>
            <person name="Ohkuma M."/>
        </authorList>
    </citation>
    <scope>NUCLEOTIDE SEQUENCE</scope>
    <source>
        <strain evidence="9">JCM 4434</strain>
    </source>
</reference>
<dbReference type="EMBL" id="BMUB01000014">
    <property type="protein sequence ID" value="GGU93183.1"/>
    <property type="molecule type" value="Genomic_DNA"/>
</dbReference>
<keyword evidence="6" id="KW-0813">Transport</keyword>
<dbReference type="GO" id="GO:0043190">
    <property type="term" value="C:ATP-binding cassette (ABC) transporter complex"/>
    <property type="evidence" value="ECO:0007669"/>
    <property type="project" value="InterPro"/>
</dbReference>
<dbReference type="InterPro" id="IPR051784">
    <property type="entry name" value="Nod_factor_ABC_transporter"/>
</dbReference>
<keyword evidence="2 6" id="KW-0812">Transmembrane</keyword>
<keyword evidence="3 6" id="KW-1133">Transmembrane helix</keyword>
<keyword evidence="5" id="KW-0046">Antibiotic resistance</keyword>
<evidence type="ECO:0000313" key="9">
    <source>
        <dbReference type="EMBL" id="GGU93183.1"/>
    </source>
</evidence>
<evidence type="ECO:0000313" key="10">
    <source>
        <dbReference type="Proteomes" id="UP000610124"/>
    </source>
</evidence>
<dbReference type="AlphaFoldDB" id="A0A8H9LXH0"/>
<accession>A0A8H9LXH0</accession>
<evidence type="ECO:0000256" key="1">
    <source>
        <dbReference type="ARBA" id="ARBA00004141"/>
    </source>
</evidence>
<protein>
    <recommendedName>
        <fullName evidence="6">Transport permease protein</fullName>
    </recommendedName>
</protein>
<comment type="caution">
    <text evidence="6">Lacks conserved residue(s) required for the propagation of feature annotation.</text>
</comment>
<evidence type="ECO:0000256" key="6">
    <source>
        <dbReference type="RuleBase" id="RU361157"/>
    </source>
</evidence>
<evidence type="ECO:0000256" key="5">
    <source>
        <dbReference type="ARBA" id="ARBA00023251"/>
    </source>
</evidence>
<dbReference type="PANTHER" id="PTHR43229">
    <property type="entry name" value="NODULATION PROTEIN J"/>
    <property type="match status" value="1"/>
</dbReference>
<dbReference type="Proteomes" id="UP000610124">
    <property type="component" value="Unassembled WGS sequence"/>
</dbReference>
<reference evidence="9" key="1">
    <citation type="journal article" date="2014" name="Int. J. Syst. Evol. Microbiol.">
        <title>Complete genome sequence of Corynebacterium casei LMG S-19264T (=DSM 44701T), isolated from a smear-ripened cheese.</title>
        <authorList>
            <consortium name="US DOE Joint Genome Institute (JGI-PGF)"/>
            <person name="Walter F."/>
            <person name="Albersmeier A."/>
            <person name="Kalinowski J."/>
            <person name="Ruckert C."/>
        </authorList>
    </citation>
    <scope>NUCLEOTIDE SEQUENCE</scope>
    <source>
        <strain evidence="9">JCM 4434</strain>
    </source>
</reference>
<feature type="transmembrane region" description="Helical" evidence="6">
    <location>
        <begin position="142"/>
        <end position="162"/>
    </location>
</feature>
<dbReference type="PRINTS" id="PR00164">
    <property type="entry name" value="ABC2TRNSPORT"/>
</dbReference>
<feature type="region of interest" description="Disordered" evidence="7">
    <location>
        <begin position="1"/>
        <end position="32"/>
    </location>
</feature>
<comment type="caution">
    <text evidence="9">The sequence shown here is derived from an EMBL/GenBank/DDBJ whole genome shotgun (WGS) entry which is preliminary data.</text>
</comment>
<name>A0A8H9LXH0_KITAU</name>
<comment type="similarity">
    <text evidence="6">Belongs to the ABC-2 integral membrane protein family.</text>
</comment>
<gene>
    <name evidence="9" type="ORF">GCM10010502_53500</name>
</gene>
<evidence type="ECO:0000256" key="2">
    <source>
        <dbReference type="ARBA" id="ARBA00022692"/>
    </source>
</evidence>
<evidence type="ECO:0000256" key="7">
    <source>
        <dbReference type="SAM" id="MobiDB-lite"/>
    </source>
</evidence>
<feature type="transmembrane region" description="Helical" evidence="6">
    <location>
        <begin position="259"/>
        <end position="278"/>
    </location>
</feature>
<feature type="transmembrane region" description="Helical" evidence="6">
    <location>
        <begin position="52"/>
        <end position="72"/>
    </location>
</feature>
<keyword evidence="6" id="KW-1003">Cell membrane</keyword>
<feature type="transmembrane region" description="Helical" evidence="6">
    <location>
        <begin position="168"/>
        <end position="190"/>
    </location>
</feature>
<dbReference type="GO" id="GO:0046677">
    <property type="term" value="P:response to antibiotic"/>
    <property type="evidence" value="ECO:0007669"/>
    <property type="project" value="UniProtKB-KW"/>
</dbReference>
<dbReference type="GO" id="GO:0140359">
    <property type="term" value="F:ABC-type transporter activity"/>
    <property type="evidence" value="ECO:0007669"/>
    <property type="project" value="InterPro"/>
</dbReference>
<dbReference type="InterPro" id="IPR013525">
    <property type="entry name" value="ABC2_TM"/>
</dbReference>
<dbReference type="PIRSF" id="PIRSF006648">
    <property type="entry name" value="DrrB"/>
    <property type="match status" value="1"/>
</dbReference>
<dbReference type="GeneID" id="97488334"/>
<evidence type="ECO:0000259" key="8">
    <source>
        <dbReference type="PROSITE" id="PS51012"/>
    </source>
</evidence>
<dbReference type="PANTHER" id="PTHR43229:SF6">
    <property type="entry name" value="ABC-TYPE MULTIDRUG TRANSPORT SYSTEM, PERMEASE COMPONENT"/>
    <property type="match status" value="1"/>
</dbReference>
<sequence length="288" mass="30009">MTTPTTPASSLDTGRPPRTPMPTAPAWRGSSRPTQVRILTGRSLRALVTDPAVLLFGLLQPVITLVVLSQVFSRMGLPPHFPPDVTYLDFVLPAVLVDNAVQSAVQSGVGLVEDLQNGIVARLRCLPVAPGSLLLARSLTTLVRAAVQAVIILLLGTLLLGYHPRGGAGAVAASIGLTLFMSWALGWLFIAAAAWLRRAEPIQNLAIIAVLPLMFASSAYVPTADLPGWLAAVAHVNPLTYAIDTTRALALGLPGTGSAGPALLLGAAVAGLGAWLAARGFRRPLTPR</sequence>
<evidence type="ECO:0000256" key="3">
    <source>
        <dbReference type="ARBA" id="ARBA00022989"/>
    </source>
</evidence>
<comment type="subcellular location">
    <subcellularLocation>
        <location evidence="6">Cell membrane</location>
        <topology evidence="6">Multi-pass membrane protein</topology>
    </subcellularLocation>
    <subcellularLocation>
        <location evidence="1">Membrane</location>
        <topology evidence="1">Multi-pass membrane protein</topology>
    </subcellularLocation>
</comment>
<feature type="domain" description="ABC transmembrane type-2" evidence="8">
    <location>
        <begin position="52"/>
        <end position="284"/>
    </location>
</feature>
<evidence type="ECO:0000256" key="4">
    <source>
        <dbReference type="ARBA" id="ARBA00023136"/>
    </source>
</evidence>
<dbReference type="InterPro" id="IPR000412">
    <property type="entry name" value="ABC_2_transport"/>
</dbReference>
<dbReference type="RefSeq" id="WP_232543197.1">
    <property type="nucleotide sequence ID" value="NZ_BMUB01000014.1"/>
</dbReference>
<feature type="transmembrane region" description="Helical" evidence="6">
    <location>
        <begin position="202"/>
        <end position="221"/>
    </location>
</feature>
<keyword evidence="4 6" id="KW-0472">Membrane</keyword>
<organism evidence="9 10">
    <name type="scientific">Kitasatospora aureofaciens</name>
    <name type="common">Streptomyces aureofaciens</name>
    <dbReference type="NCBI Taxonomy" id="1894"/>
    <lineage>
        <taxon>Bacteria</taxon>
        <taxon>Bacillati</taxon>
        <taxon>Actinomycetota</taxon>
        <taxon>Actinomycetes</taxon>
        <taxon>Kitasatosporales</taxon>
        <taxon>Streptomycetaceae</taxon>
        <taxon>Kitasatospora</taxon>
    </lineage>
</organism>
<dbReference type="InterPro" id="IPR047817">
    <property type="entry name" value="ABC2_TM_bact-type"/>
</dbReference>
<dbReference type="Pfam" id="PF01061">
    <property type="entry name" value="ABC2_membrane"/>
    <property type="match status" value="1"/>
</dbReference>
<proteinExistence type="inferred from homology"/>
<dbReference type="PROSITE" id="PS51012">
    <property type="entry name" value="ABC_TM2"/>
    <property type="match status" value="1"/>
</dbReference>
<feature type="compositionally biased region" description="Polar residues" evidence="7">
    <location>
        <begin position="1"/>
        <end position="12"/>
    </location>
</feature>